<accession>A0A316AY47</accession>
<gene>
    <name evidence="4" type="ORF">BXY45_10458</name>
</gene>
<feature type="transmembrane region" description="Helical" evidence="1">
    <location>
        <begin position="6"/>
        <end position="37"/>
    </location>
</feature>
<reference evidence="4 5" key="1">
    <citation type="submission" date="2018-03" db="EMBL/GenBank/DDBJ databases">
        <title>Genomic Encyclopedia of Archaeal and Bacterial Type Strains, Phase II (KMG-II): from individual species to whole genera.</title>
        <authorList>
            <person name="Goeker M."/>
        </authorList>
    </citation>
    <scope>NUCLEOTIDE SEQUENCE [LARGE SCALE GENOMIC DNA]</scope>
    <source>
        <strain evidence="4 5">DSM 44889</strain>
    </source>
</reference>
<protein>
    <submittedName>
        <fullName evidence="4">Transglycosylase-like protein with SLT domain</fullName>
    </submittedName>
</protein>
<keyword evidence="1" id="KW-1133">Transmembrane helix</keyword>
<feature type="domain" description="Transglycosylase SLT" evidence="2">
    <location>
        <begin position="78"/>
        <end position="178"/>
    </location>
</feature>
<name>A0A316AY47_9ACTN</name>
<comment type="caution">
    <text evidence="4">The sequence shown here is derived from an EMBL/GenBank/DDBJ whole genome shotgun (WGS) entry which is preliminary data.</text>
</comment>
<dbReference type="Pfam" id="PF26571">
    <property type="entry name" value="VldE"/>
    <property type="match status" value="1"/>
</dbReference>
<dbReference type="InterPro" id="IPR023346">
    <property type="entry name" value="Lysozyme-like_dom_sf"/>
</dbReference>
<dbReference type="RefSeq" id="WP_109773224.1">
    <property type="nucleotide sequence ID" value="NZ_QGDQ01000004.1"/>
</dbReference>
<organism evidence="4 5">
    <name type="scientific">Quadrisphaera granulorum</name>
    <dbReference type="NCBI Taxonomy" id="317664"/>
    <lineage>
        <taxon>Bacteria</taxon>
        <taxon>Bacillati</taxon>
        <taxon>Actinomycetota</taxon>
        <taxon>Actinomycetes</taxon>
        <taxon>Kineosporiales</taxon>
        <taxon>Kineosporiaceae</taxon>
        <taxon>Quadrisphaera</taxon>
    </lineage>
</organism>
<keyword evidence="5" id="KW-1185">Reference proteome</keyword>
<dbReference type="PANTHER" id="PTHR37423:SF2">
    <property type="entry name" value="MEMBRANE-BOUND LYTIC MUREIN TRANSGLYCOSYLASE C"/>
    <property type="match status" value="1"/>
</dbReference>
<dbReference type="InterPro" id="IPR008258">
    <property type="entry name" value="Transglycosylase_SLT_dom_1"/>
</dbReference>
<evidence type="ECO:0000259" key="2">
    <source>
        <dbReference type="Pfam" id="PF01464"/>
    </source>
</evidence>
<proteinExistence type="predicted"/>
<keyword evidence="1" id="KW-0812">Transmembrane</keyword>
<evidence type="ECO:0000259" key="3">
    <source>
        <dbReference type="Pfam" id="PF26571"/>
    </source>
</evidence>
<evidence type="ECO:0000313" key="4">
    <source>
        <dbReference type="EMBL" id="PWJ55137.1"/>
    </source>
</evidence>
<dbReference type="AlphaFoldDB" id="A0A316AY47"/>
<evidence type="ECO:0000256" key="1">
    <source>
        <dbReference type="SAM" id="Phobius"/>
    </source>
</evidence>
<sequence length="341" mass="35286">MLSRRALWWFAGAVAAVLGAVAVVAVVLVATVVVVAVTAGRQGERWTAPTSSSVAVSDGAVPDRYREAFDYALTLCPQLPAPVLAAQITQESGWRPDAVSHAGARGLGQFMPGTWAEHAVDANGGGADIFDPADSLASAASYDCYLLEQVTGRGYEGDPISLMLAAYNAGPGAVQRYRGVPPPSFSRGETHGYVESITAMVSRFTVPTTPGLVVAGSVPSEPLPAWPIGADGVAPNAEFARRWADATFGTRTPVSACAHGGGHTCEIAVTADGEPPDASQVQLGWAVANALVEGHAGLGVREVSWQGRTWTTTTAQWLPEGGPPPAEGAAGVVRVTFDSRR</sequence>
<dbReference type="OrthoDB" id="9815778at2"/>
<keyword evidence="1" id="KW-0472">Membrane</keyword>
<dbReference type="Gene3D" id="1.10.530.10">
    <property type="match status" value="1"/>
</dbReference>
<dbReference type="Proteomes" id="UP000245469">
    <property type="component" value="Unassembled WGS sequence"/>
</dbReference>
<dbReference type="InterPro" id="IPR058593">
    <property type="entry name" value="ARB_07466-like_C"/>
</dbReference>
<evidence type="ECO:0000313" key="5">
    <source>
        <dbReference type="Proteomes" id="UP000245469"/>
    </source>
</evidence>
<dbReference type="CDD" id="cd00254">
    <property type="entry name" value="LT-like"/>
    <property type="match status" value="1"/>
</dbReference>
<feature type="domain" description="ARB-07466-like C-terminal" evidence="3">
    <location>
        <begin position="248"/>
        <end position="317"/>
    </location>
</feature>
<dbReference type="PANTHER" id="PTHR37423">
    <property type="entry name" value="SOLUBLE LYTIC MUREIN TRANSGLYCOSYLASE-RELATED"/>
    <property type="match status" value="1"/>
</dbReference>
<dbReference type="EMBL" id="QGDQ01000004">
    <property type="protein sequence ID" value="PWJ55137.1"/>
    <property type="molecule type" value="Genomic_DNA"/>
</dbReference>
<dbReference type="Pfam" id="PF01464">
    <property type="entry name" value="SLT"/>
    <property type="match status" value="1"/>
</dbReference>
<dbReference type="SUPFAM" id="SSF53955">
    <property type="entry name" value="Lysozyme-like"/>
    <property type="match status" value="1"/>
</dbReference>